<evidence type="ECO:0000313" key="4">
    <source>
        <dbReference type="Proteomes" id="UP000762676"/>
    </source>
</evidence>
<feature type="coiled-coil region" evidence="1">
    <location>
        <begin position="9"/>
        <end position="51"/>
    </location>
</feature>
<protein>
    <submittedName>
        <fullName evidence="3">Rho-related GTP-binding protein RhoC</fullName>
    </submittedName>
</protein>
<reference evidence="3 4" key="1">
    <citation type="journal article" date="2021" name="Elife">
        <title>Chloroplast acquisition without the gene transfer in kleptoplastic sea slugs, Plakobranchus ocellatus.</title>
        <authorList>
            <person name="Maeda T."/>
            <person name="Takahashi S."/>
            <person name="Yoshida T."/>
            <person name="Shimamura S."/>
            <person name="Takaki Y."/>
            <person name="Nagai Y."/>
            <person name="Toyoda A."/>
            <person name="Suzuki Y."/>
            <person name="Arimoto A."/>
            <person name="Ishii H."/>
            <person name="Satoh N."/>
            <person name="Nishiyama T."/>
            <person name="Hasebe M."/>
            <person name="Maruyama T."/>
            <person name="Minagawa J."/>
            <person name="Obokata J."/>
            <person name="Shigenobu S."/>
        </authorList>
    </citation>
    <scope>NUCLEOTIDE SEQUENCE [LARGE SCALE GENOMIC DNA]</scope>
</reference>
<proteinExistence type="predicted"/>
<name>A0AAV4I0H8_9GAST</name>
<sequence length="192" mass="21696">MNQKGSRCANQIEEVCKEVEKTINQTIQNTLNSLERDCDQIAQLVDDKLKEDSLQGSRNLRARFRGFCYGVVGLTLPLLLLATFLISTSHSTLATVLGDSLMITLDIYLGPLSTAWKRVPQKYTQHIIGGILVMGLVMLLLARFSSRTVTTLTRKQKKKLNEISEFVQKTVKSKKQTLYQEYLQQSVAEQDL</sequence>
<comment type="caution">
    <text evidence="3">The sequence shown here is derived from an EMBL/GenBank/DDBJ whole genome shotgun (WGS) entry which is preliminary data.</text>
</comment>
<accession>A0AAV4I0H8</accession>
<evidence type="ECO:0000256" key="1">
    <source>
        <dbReference type="SAM" id="Coils"/>
    </source>
</evidence>
<keyword evidence="4" id="KW-1185">Reference proteome</keyword>
<organism evidence="3 4">
    <name type="scientific">Elysia marginata</name>
    <dbReference type="NCBI Taxonomy" id="1093978"/>
    <lineage>
        <taxon>Eukaryota</taxon>
        <taxon>Metazoa</taxon>
        <taxon>Spiralia</taxon>
        <taxon>Lophotrochozoa</taxon>
        <taxon>Mollusca</taxon>
        <taxon>Gastropoda</taxon>
        <taxon>Heterobranchia</taxon>
        <taxon>Euthyneura</taxon>
        <taxon>Panpulmonata</taxon>
        <taxon>Sacoglossa</taxon>
        <taxon>Placobranchoidea</taxon>
        <taxon>Plakobranchidae</taxon>
        <taxon>Elysia</taxon>
    </lineage>
</organism>
<keyword evidence="2" id="KW-1133">Transmembrane helix</keyword>
<evidence type="ECO:0000313" key="3">
    <source>
        <dbReference type="EMBL" id="GFS02457.1"/>
    </source>
</evidence>
<gene>
    <name evidence="3" type="ORF">ElyMa_001123800</name>
</gene>
<keyword evidence="2" id="KW-0812">Transmembrane</keyword>
<dbReference type="EMBL" id="BMAT01002239">
    <property type="protein sequence ID" value="GFS02457.1"/>
    <property type="molecule type" value="Genomic_DNA"/>
</dbReference>
<keyword evidence="2" id="KW-0472">Membrane</keyword>
<feature type="transmembrane region" description="Helical" evidence="2">
    <location>
        <begin position="123"/>
        <end position="144"/>
    </location>
</feature>
<feature type="transmembrane region" description="Helical" evidence="2">
    <location>
        <begin position="67"/>
        <end position="86"/>
    </location>
</feature>
<evidence type="ECO:0000256" key="2">
    <source>
        <dbReference type="SAM" id="Phobius"/>
    </source>
</evidence>
<dbReference type="AlphaFoldDB" id="A0AAV4I0H8"/>
<keyword evidence="1" id="KW-0175">Coiled coil</keyword>
<dbReference type="Proteomes" id="UP000762676">
    <property type="component" value="Unassembled WGS sequence"/>
</dbReference>